<dbReference type="InterPro" id="IPR036259">
    <property type="entry name" value="MFS_trans_sf"/>
</dbReference>
<keyword evidence="5 7" id="KW-1133">Transmembrane helix</keyword>
<accession>A0A0M3UDR1</accession>
<feature type="transmembrane region" description="Helical" evidence="7">
    <location>
        <begin position="343"/>
        <end position="367"/>
    </location>
</feature>
<dbReference type="PROSITE" id="PS50850">
    <property type="entry name" value="MFS"/>
    <property type="match status" value="1"/>
</dbReference>
<dbReference type="RefSeq" id="WP_060691701.1">
    <property type="nucleotide sequence ID" value="NZ_CP012676.1"/>
</dbReference>
<dbReference type="GO" id="GO:0022857">
    <property type="term" value="F:transmembrane transporter activity"/>
    <property type="evidence" value="ECO:0007669"/>
    <property type="project" value="InterPro"/>
</dbReference>
<evidence type="ECO:0000256" key="4">
    <source>
        <dbReference type="ARBA" id="ARBA00022692"/>
    </source>
</evidence>
<reference evidence="10 11" key="1">
    <citation type="submission" date="2016-11" db="EMBL/GenBank/DDBJ databases">
        <title>Draft genome of Pseudomonas versuta A4R1.12.</title>
        <authorList>
            <person name="See-Too W.-S."/>
        </authorList>
    </citation>
    <scope>NUCLEOTIDE SEQUENCE [LARGE SCALE GENOMIC DNA]</scope>
    <source>
        <strain evidence="10 11">A4R1.12</strain>
    </source>
</reference>
<keyword evidence="2" id="KW-0813">Transport</keyword>
<accession>A0A1Q4KB71</accession>
<evidence type="ECO:0000259" key="8">
    <source>
        <dbReference type="PROSITE" id="PS50850"/>
    </source>
</evidence>
<dbReference type="EMBL" id="MPJC01000032">
    <property type="protein sequence ID" value="OKA17390.1"/>
    <property type="molecule type" value="Genomic_DNA"/>
</dbReference>
<dbReference type="PANTHER" id="PTHR43045">
    <property type="entry name" value="SHIKIMATE TRANSPORTER"/>
    <property type="match status" value="1"/>
</dbReference>
<dbReference type="GO" id="GO:0005886">
    <property type="term" value="C:plasma membrane"/>
    <property type="evidence" value="ECO:0007669"/>
    <property type="project" value="UniProtKB-SubCell"/>
</dbReference>
<feature type="transmembrane region" description="Helical" evidence="7">
    <location>
        <begin position="387"/>
        <end position="409"/>
    </location>
</feature>
<feature type="transmembrane region" description="Helical" evidence="7">
    <location>
        <begin position="289"/>
        <end position="306"/>
    </location>
</feature>
<dbReference type="InterPro" id="IPR011701">
    <property type="entry name" value="MFS"/>
</dbReference>
<dbReference type="Gene3D" id="1.20.1250.20">
    <property type="entry name" value="MFS general substrate transporter like domains"/>
    <property type="match status" value="2"/>
</dbReference>
<feature type="transmembrane region" description="Helical" evidence="7">
    <location>
        <begin position="199"/>
        <end position="219"/>
    </location>
</feature>
<name>A0A0M3UDR1_9PSED</name>
<feature type="transmembrane region" description="Helical" evidence="7">
    <location>
        <begin position="318"/>
        <end position="337"/>
    </location>
</feature>
<evidence type="ECO:0000313" key="11">
    <source>
        <dbReference type="Proteomes" id="UP000185990"/>
    </source>
</evidence>
<organism evidence="10 11">
    <name type="scientific">Pseudomonas versuta</name>
    <dbReference type="NCBI Taxonomy" id="1788301"/>
    <lineage>
        <taxon>Bacteria</taxon>
        <taxon>Pseudomonadati</taxon>
        <taxon>Pseudomonadota</taxon>
        <taxon>Gammaproteobacteria</taxon>
        <taxon>Pseudomonadales</taxon>
        <taxon>Pseudomonadaceae</taxon>
        <taxon>Pseudomonas</taxon>
    </lineage>
</organism>
<feature type="transmembrane region" description="Helical" evidence="7">
    <location>
        <begin position="164"/>
        <end position="187"/>
    </location>
</feature>
<evidence type="ECO:0000256" key="6">
    <source>
        <dbReference type="ARBA" id="ARBA00023136"/>
    </source>
</evidence>
<keyword evidence="4 7" id="KW-0812">Transmembrane</keyword>
<evidence type="ECO:0000313" key="9">
    <source>
        <dbReference type="EMBL" id="OKA17390.1"/>
    </source>
</evidence>
<reference evidence="9 12" key="2">
    <citation type="submission" date="2016-11" db="EMBL/GenBank/DDBJ databases">
        <title>Draft genome of Pseudomonas versuta A4R1.5.</title>
        <authorList>
            <person name="See-Too W.-S."/>
        </authorList>
    </citation>
    <scope>NUCLEOTIDE SEQUENCE [LARGE SCALE GENOMIC DNA]</scope>
    <source>
        <strain evidence="9 12">A4R1.5</strain>
    </source>
</reference>
<comment type="caution">
    <text evidence="10">The sequence shown here is derived from an EMBL/GenBank/DDBJ whole genome shotgun (WGS) entry which is preliminary data.</text>
</comment>
<feature type="transmembrane region" description="Helical" evidence="7">
    <location>
        <begin position="98"/>
        <end position="117"/>
    </location>
</feature>
<evidence type="ECO:0000256" key="5">
    <source>
        <dbReference type="ARBA" id="ARBA00022989"/>
    </source>
</evidence>
<dbReference type="KEGG" id="ppsy:AOC04_06590"/>
<keyword evidence="12" id="KW-1185">Reference proteome</keyword>
<evidence type="ECO:0000256" key="3">
    <source>
        <dbReference type="ARBA" id="ARBA00022475"/>
    </source>
</evidence>
<evidence type="ECO:0000256" key="1">
    <source>
        <dbReference type="ARBA" id="ARBA00004651"/>
    </source>
</evidence>
<dbReference type="OrthoDB" id="3690818at2"/>
<dbReference type="Pfam" id="PF07690">
    <property type="entry name" value="MFS_1"/>
    <property type="match status" value="1"/>
</dbReference>
<feature type="transmembrane region" description="Helical" evidence="7">
    <location>
        <begin position="421"/>
        <end position="441"/>
    </location>
</feature>
<dbReference type="Proteomes" id="UP000186677">
    <property type="component" value="Unassembled WGS sequence"/>
</dbReference>
<feature type="transmembrane region" description="Helical" evidence="7">
    <location>
        <begin position="63"/>
        <end position="86"/>
    </location>
</feature>
<dbReference type="Proteomes" id="UP000185990">
    <property type="component" value="Unassembled WGS sequence"/>
</dbReference>
<gene>
    <name evidence="9" type="ORF">BOH73_22765</name>
    <name evidence="10" type="ORF">BOH74_22625</name>
</gene>
<evidence type="ECO:0000313" key="12">
    <source>
        <dbReference type="Proteomes" id="UP000186677"/>
    </source>
</evidence>
<keyword evidence="3" id="KW-1003">Cell membrane</keyword>
<evidence type="ECO:0000313" key="10">
    <source>
        <dbReference type="EMBL" id="OKA17446.1"/>
    </source>
</evidence>
<comment type="subcellular location">
    <subcellularLocation>
        <location evidence="1">Cell membrane</location>
        <topology evidence="1">Multi-pass membrane protein</topology>
    </subcellularLocation>
</comment>
<feature type="transmembrane region" description="Helical" evidence="7">
    <location>
        <begin position="41"/>
        <end position="57"/>
    </location>
</feature>
<keyword evidence="6 7" id="KW-0472">Membrane</keyword>
<dbReference type="PANTHER" id="PTHR43045:SF4">
    <property type="entry name" value="TRANSPORTER YDFJ-RELATED"/>
    <property type="match status" value="1"/>
</dbReference>
<dbReference type="AlphaFoldDB" id="A0A0M3UDR1"/>
<evidence type="ECO:0000256" key="2">
    <source>
        <dbReference type="ARBA" id="ARBA00022448"/>
    </source>
</evidence>
<feature type="domain" description="Major facilitator superfamily (MFS) profile" evidence="8">
    <location>
        <begin position="26"/>
        <end position="444"/>
    </location>
</feature>
<proteinExistence type="predicted"/>
<protein>
    <submittedName>
        <fullName evidence="10">MFS transporter</fullName>
    </submittedName>
</protein>
<dbReference type="EMBL" id="MPJD01000052">
    <property type="protein sequence ID" value="OKA17446.1"/>
    <property type="molecule type" value="Genomic_DNA"/>
</dbReference>
<dbReference type="SUPFAM" id="SSF103473">
    <property type="entry name" value="MFS general substrate transporter"/>
    <property type="match status" value="1"/>
</dbReference>
<evidence type="ECO:0000256" key="7">
    <source>
        <dbReference type="SAM" id="Phobius"/>
    </source>
</evidence>
<dbReference type="InterPro" id="IPR020846">
    <property type="entry name" value="MFS_dom"/>
</dbReference>
<sequence>MTHDHAASDTAQIPDGQERKKDLHRAAWACSLGSALEYYDFALYTLAAALIFGPLFFPEQTRAMSLIASFGTYFLGFAIRPLGGVLFGMIGDRVGRKFVLASTVLLMGVSSTLIGALPTFHQVGYLAPVLLVVLRLLQGLGAGAEQAGAAVMMTEYAPQGRRGFYAALPFLGIQLGTILAAVVYFLVVSGNDNVIESGLWRVPFFSSVVIVGLGLYMRLSLKESPTFLRLKALKRVSVNPLKSAMKHSRATLLIGIGLRLGENGGSSIYQALAVSYIVGVVGLQGPVGVLTLICAACLGAITVPIAGKLSDRFGRVVVYRSFAFLQLALAFPVWWVLSLGNVMASIIAISIALGIGTWGMFGTQAALMPELFGSRHRYMGVSIAREASAVIAGGIAPLIGAGLIALVVASHDGDANAGVGAWLPIACYLTLLTLITLYTTYKTPETLNRDLDEPRDAWEIAHAATPAPVHVQPEVAASTGR</sequence>